<proteinExistence type="evidence at transcript level"/>
<evidence type="ECO:0000256" key="1">
    <source>
        <dbReference type="ARBA" id="ARBA00010940"/>
    </source>
</evidence>
<comment type="similarity">
    <text evidence="1 5">Belongs to the E2F/DP family.</text>
</comment>
<evidence type="ECO:0000313" key="8">
    <source>
        <dbReference type="EMBL" id="AFY07416.1"/>
    </source>
</evidence>
<dbReference type="SUPFAM" id="SSF46785">
    <property type="entry name" value="Winged helix' DNA-binding domain"/>
    <property type="match status" value="1"/>
</dbReference>
<evidence type="ECO:0000256" key="3">
    <source>
        <dbReference type="ARBA" id="ARBA00023125"/>
    </source>
</evidence>
<dbReference type="InterPro" id="IPR036388">
    <property type="entry name" value="WH-like_DNA-bd_sf"/>
</dbReference>
<dbReference type="GO" id="GO:0046983">
    <property type="term" value="F:protein dimerization activity"/>
    <property type="evidence" value="ECO:0007669"/>
    <property type="project" value="InterPro"/>
</dbReference>
<dbReference type="Pfam" id="PF16421">
    <property type="entry name" value="E2F_CC-MB"/>
    <property type="match status" value="1"/>
</dbReference>
<dbReference type="AlphaFoldDB" id="K9MVZ6"/>
<reference evidence="8" key="1">
    <citation type="journal article" date="2012" name="Dev. Biol.">
        <title>The Retinoblastoma pathway regulates stem cell proliferation in freshwater planarians.</title>
        <authorList>
            <person name="Zhu S.J."/>
            <person name="Pearson B.J."/>
        </authorList>
    </citation>
    <scope>NUCLEOTIDE SEQUENCE</scope>
    <source>
        <strain evidence="8">CIW4</strain>
    </source>
</reference>
<sequence length="312" mass="35317">MYMQNVPISDFNYDHGQYKEIHRQEKSLGLLTQKFVDLLREVPDGSLDLKIAAEYLAVRQKRRIYDITNVLEGIGLIEKKTKNSIQWKGGSAATNSPDMQQRQTQLKSEVEYLDNLISKVDEHKNKLRQSIANVTEDLDNQEYAYLTHTDLINMFENKTMLVIKAPQGTDVSVPLPEDPSASDTPRSLFSLKKSFQVHLKSHTTPISVLLVKQDEVTSQPKLRNVPFVEETVIPSSEVKISEQSDEIKEENVEKELNEKSEVEIHLDDLISPLLRLSPPPSDGDYLLVLDETEGACDMFDIGVDGQTGDLSF</sequence>
<evidence type="ECO:0000256" key="5">
    <source>
        <dbReference type="RuleBase" id="RU003796"/>
    </source>
</evidence>
<dbReference type="FunFam" id="1.10.10.10:FF:000008">
    <property type="entry name" value="E2F transcription factor 1"/>
    <property type="match status" value="1"/>
</dbReference>
<evidence type="ECO:0000256" key="2">
    <source>
        <dbReference type="ARBA" id="ARBA00023015"/>
    </source>
</evidence>
<keyword evidence="2 5" id="KW-0805">Transcription regulation</keyword>
<dbReference type="EMBL" id="JX967265">
    <property type="protein sequence ID" value="AFY07416.1"/>
    <property type="molecule type" value="mRNA"/>
</dbReference>
<dbReference type="InterPro" id="IPR036390">
    <property type="entry name" value="WH_DNA-bd_sf"/>
</dbReference>
<dbReference type="Gene3D" id="1.10.10.10">
    <property type="entry name" value="Winged helix-like DNA-binding domain superfamily/Winged helix DNA-binding domain"/>
    <property type="match status" value="1"/>
</dbReference>
<dbReference type="GO" id="GO:0000981">
    <property type="term" value="F:DNA-binding transcription factor activity, RNA polymerase II-specific"/>
    <property type="evidence" value="ECO:0007669"/>
    <property type="project" value="TreeGrafter"/>
</dbReference>
<dbReference type="PANTHER" id="PTHR12081:SF18">
    <property type="entry name" value="TRANSCRIPTION FACTOR E2F2-RELATED"/>
    <property type="match status" value="1"/>
</dbReference>
<dbReference type="SMART" id="SM01372">
    <property type="entry name" value="E2F_TDP"/>
    <property type="match status" value="1"/>
</dbReference>
<keyword evidence="4 5" id="KW-0804">Transcription</keyword>
<feature type="coiled-coil region" evidence="6">
    <location>
        <begin position="113"/>
        <end position="144"/>
    </location>
</feature>
<dbReference type="InterPro" id="IPR003316">
    <property type="entry name" value="E2F_WHTH_DNA-bd_dom"/>
</dbReference>
<dbReference type="InterPro" id="IPR037241">
    <property type="entry name" value="E2F-DP_heterodim"/>
</dbReference>
<evidence type="ECO:0000256" key="6">
    <source>
        <dbReference type="SAM" id="Coils"/>
    </source>
</evidence>
<dbReference type="GO" id="GO:0000978">
    <property type="term" value="F:RNA polymerase II cis-regulatory region sequence-specific DNA binding"/>
    <property type="evidence" value="ECO:0007669"/>
    <property type="project" value="InterPro"/>
</dbReference>
<dbReference type="OrthoDB" id="1743261at2759"/>
<dbReference type="SUPFAM" id="SSF144074">
    <property type="entry name" value="E2F-DP heterodimerization region"/>
    <property type="match status" value="1"/>
</dbReference>
<feature type="domain" description="E2F/DP family winged-helix DNA-binding" evidence="7">
    <location>
        <begin position="23"/>
        <end position="89"/>
    </location>
</feature>
<dbReference type="InterPro" id="IPR032198">
    <property type="entry name" value="E2F_CC-MB"/>
</dbReference>
<dbReference type="PANTHER" id="PTHR12081">
    <property type="entry name" value="TRANSCRIPTION FACTOR E2F"/>
    <property type="match status" value="1"/>
</dbReference>
<keyword evidence="5" id="KW-0539">Nucleus</keyword>
<dbReference type="GO" id="GO:0090575">
    <property type="term" value="C:RNA polymerase II transcription regulator complex"/>
    <property type="evidence" value="ECO:0007669"/>
    <property type="project" value="TreeGrafter"/>
</dbReference>
<protein>
    <submittedName>
        <fullName evidence="8">E2F4/5-like protein</fullName>
    </submittedName>
</protein>
<dbReference type="Pfam" id="PF02319">
    <property type="entry name" value="WHD_E2F_TDP"/>
    <property type="match status" value="1"/>
</dbReference>
<evidence type="ECO:0000256" key="4">
    <source>
        <dbReference type="ARBA" id="ARBA00023163"/>
    </source>
</evidence>
<dbReference type="InterPro" id="IPR015633">
    <property type="entry name" value="E2F"/>
</dbReference>
<accession>K9MVZ6</accession>
<name>K9MVZ6_SCHMD</name>
<dbReference type="CDD" id="cd14660">
    <property type="entry name" value="E2F_DD"/>
    <property type="match status" value="1"/>
</dbReference>
<dbReference type="Gene3D" id="6.10.250.540">
    <property type="match status" value="1"/>
</dbReference>
<comment type="subcellular location">
    <subcellularLocation>
        <location evidence="5">Nucleus</location>
    </subcellularLocation>
</comment>
<gene>
    <name evidence="8" type="primary">E2F4-1</name>
</gene>
<keyword evidence="6" id="KW-0175">Coiled coil</keyword>
<evidence type="ECO:0000259" key="7">
    <source>
        <dbReference type="SMART" id="SM01372"/>
    </source>
</evidence>
<keyword evidence="3 5" id="KW-0238">DNA-binding</keyword>
<organism evidence="8">
    <name type="scientific">Schmidtea mediterranea</name>
    <name type="common">Freshwater planarian flatworm</name>
    <dbReference type="NCBI Taxonomy" id="79327"/>
    <lineage>
        <taxon>Eukaryota</taxon>
        <taxon>Metazoa</taxon>
        <taxon>Spiralia</taxon>
        <taxon>Lophotrochozoa</taxon>
        <taxon>Platyhelminthes</taxon>
        <taxon>Rhabditophora</taxon>
        <taxon>Seriata</taxon>
        <taxon>Tricladida</taxon>
        <taxon>Continenticola</taxon>
        <taxon>Geoplanoidea</taxon>
        <taxon>Dugesiidae</taxon>
        <taxon>Schmidtea</taxon>
    </lineage>
</organism>